<comment type="similarity">
    <text evidence="3">Belongs to the PMEI family.</text>
</comment>
<dbReference type="PANTHER" id="PTHR36710:SF18">
    <property type="entry name" value="PECTINESTERASE INHIBITOR 5-RELATED"/>
    <property type="match status" value="1"/>
</dbReference>
<organism evidence="6 7">
    <name type="scientific">Quercus suber</name>
    <name type="common">Cork oak</name>
    <dbReference type="NCBI Taxonomy" id="58331"/>
    <lineage>
        <taxon>Eukaryota</taxon>
        <taxon>Viridiplantae</taxon>
        <taxon>Streptophyta</taxon>
        <taxon>Embryophyta</taxon>
        <taxon>Tracheophyta</taxon>
        <taxon>Spermatophyta</taxon>
        <taxon>Magnoliopsida</taxon>
        <taxon>eudicotyledons</taxon>
        <taxon>Gunneridae</taxon>
        <taxon>Pentapetalae</taxon>
        <taxon>rosids</taxon>
        <taxon>fabids</taxon>
        <taxon>Fagales</taxon>
        <taxon>Fagaceae</taxon>
        <taxon>Quercus</taxon>
    </lineage>
</organism>
<dbReference type="Pfam" id="PF04043">
    <property type="entry name" value="PMEI"/>
    <property type="match status" value="1"/>
</dbReference>
<dbReference type="EMBL" id="PKMF04000188">
    <property type="protein sequence ID" value="KAK7844307.1"/>
    <property type="molecule type" value="Genomic_DNA"/>
</dbReference>
<feature type="chain" id="PRO_5043328986" evidence="4">
    <location>
        <begin position="28"/>
        <end position="185"/>
    </location>
</feature>
<dbReference type="PANTHER" id="PTHR36710">
    <property type="entry name" value="PECTINESTERASE INHIBITOR-LIKE"/>
    <property type="match status" value="1"/>
</dbReference>
<reference evidence="6 7" key="1">
    <citation type="journal article" date="2018" name="Sci. Data">
        <title>The draft genome sequence of cork oak.</title>
        <authorList>
            <person name="Ramos A.M."/>
            <person name="Usie A."/>
            <person name="Barbosa P."/>
            <person name="Barros P.M."/>
            <person name="Capote T."/>
            <person name="Chaves I."/>
            <person name="Simoes F."/>
            <person name="Abreu I."/>
            <person name="Carrasquinho I."/>
            <person name="Faro C."/>
            <person name="Guimaraes J.B."/>
            <person name="Mendonca D."/>
            <person name="Nobrega F."/>
            <person name="Rodrigues L."/>
            <person name="Saibo N.J.M."/>
            <person name="Varela M.C."/>
            <person name="Egas C."/>
            <person name="Matos J."/>
            <person name="Miguel C.M."/>
            <person name="Oliveira M.M."/>
            <person name="Ricardo C.P."/>
            <person name="Goncalves S."/>
        </authorList>
    </citation>
    <scope>NUCLEOTIDE SEQUENCE [LARGE SCALE GENOMIC DNA]</scope>
    <source>
        <strain evidence="7">cv. HL8</strain>
    </source>
</reference>
<dbReference type="SUPFAM" id="SSF101148">
    <property type="entry name" value="Plant invertase/pectin methylesterase inhibitor"/>
    <property type="match status" value="1"/>
</dbReference>
<dbReference type="InterPro" id="IPR052421">
    <property type="entry name" value="PCW_Enzyme_Inhibitor"/>
</dbReference>
<dbReference type="SMART" id="SM00856">
    <property type="entry name" value="PMEI"/>
    <property type="match status" value="1"/>
</dbReference>
<feature type="domain" description="Pectinesterase inhibitor" evidence="5">
    <location>
        <begin position="28"/>
        <end position="156"/>
    </location>
</feature>
<evidence type="ECO:0000256" key="3">
    <source>
        <dbReference type="ARBA" id="ARBA00038471"/>
    </source>
</evidence>
<keyword evidence="7" id="KW-1185">Reference proteome</keyword>
<dbReference type="InterPro" id="IPR035513">
    <property type="entry name" value="Invertase/methylesterase_inhib"/>
</dbReference>
<protein>
    <submittedName>
        <fullName evidence="6">Cell wall / vacuolar inhibitor of fructosidase 2</fullName>
    </submittedName>
</protein>
<name>A0AAW0KY71_QUESU</name>
<dbReference type="InterPro" id="IPR034086">
    <property type="entry name" value="PMEI_plant"/>
</dbReference>
<dbReference type="Gene3D" id="1.20.140.40">
    <property type="entry name" value="Invertase/pectin methylesterase inhibitor family protein"/>
    <property type="match status" value="1"/>
</dbReference>
<comment type="caution">
    <text evidence="6">The sequence shown here is derived from an EMBL/GenBank/DDBJ whole genome shotgun (WGS) entry which is preliminary data.</text>
</comment>
<accession>A0AAW0KY71</accession>
<dbReference type="GO" id="GO:0046910">
    <property type="term" value="F:pectinesterase inhibitor activity"/>
    <property type="evidence" value="ECO:0007669"/>
    <property type="project" value="InterPro"/>
</dbReference>
<evidence type="ECO:0000256" key="4">
    <source>
        <dbReference type="SAM" id="SignalP"/>
    </source>
</evidence>
<evidence type="ECO:0000313" key="6">
    <source>
        <dbReference type="EMBL" id="KAK7844307.1"/>
    </source>
</evidence>
<dbReference type="Proteomes" id="UP000237347">
    <property type="component" value="Unassembled WGS sequence"/>
</dbReference>
<gene>
    <name evidence="6" type="primary">C/VIF2_1</name>
    <name evidence="6" type="ORF">CFP56_011024</name>
</gene>
<dbReference type="NCBIfam" id="TIGR01614">
    <property type="entry name" value="PME_inhib"/>
    <property type="match status" value="1"/>
</dbReference>
<feature type="signal peptide" evidence="4">
    <location>
        <begin position="1"/>
        <end position="27"/>
    </location>
</feature>
<proteinExistence type="inferred from homology"/>
<dbReference type="InterPro" id="IPR006501">
    <property type="entry name" value="Pectinesterase_inhib_dom"/>
</dbReference>
<keyword evidence="2" id="KW-1015">Disulfide bond</keyword>
<evidence type="ECO:0000259" key="5">
    <source>
        <dbReference type="SMART" id="SM00856"/>
    </source>
</evidence>
<evidence type="ECO:0000256" key="1">
    <source>
        <dbReference type="ARBA" id="ARBA00022729"/>
    </source>
</evidence>
<evidence type="ECO:0000256" key="2">
    <source>
        <dbReference type="ARBA" id="ARBA00023157"/>
    </source>
</evidence>
<keyword evidence="1 4" id="KW-0732">Signal</keyword>
<sequence length="185" mass="20954">MASPISCLSILLILLLVTSLFYQISNAIDKAFLEKVCHKSFDYELCLSTLRSDERTSTADPNGLVLISISINMNLVNSTINRIPDILKTLKDPLDKTRLMNCQTDFIYVLNKLSQGYTQLSSQHHSPSCCQCLCCLYGMNRVHSLTQSRNHIAQMISNHHPYPNTVCPIKESSNKICPETDFRQR</sequence>
<dbReference type="AlphaFoldDB" id="A0AAW0KY71"/>
<dbReference type="CDD" id="cd15797">
    <property type="entry name" value="PMEI"/>
    <property type="match status" value="1"/>
</dbReference>
<evidence type="ECO:0000313" key="7">
    <source>
        <dbReference type="Proteomes" id="UP000237347"/>
    </source>
</evidence>